<keyword evidence="2 3" id="KW-0560">Oxidoreductase</keyword>
<dbReference type="Gene3D" id="3.40.50.720">
    <property type="entry name" value="NAD(P)-binding Rossmann-like Domain"/>
    <property type="match status" value="1"/>
</dbReference>
<evidence type="ECO:0000256" key="1">
    <source>
        <dbReference type="ARBA" id="ARBA00006484"/>
    </source>
</evidence>
<dbReference type="GO" id="GO:0047936">
    <property type="term" value="F:glucose 1-dehydrogenase [NAD(P)+] activity"/>
    <property type="evidence" value="ECO:0007669"/>
    <property type="project" value="UniProtKB-EC"/>
</dbReference>
<dbReference type="EMBL" id="RKLX01000003">
    <property type="protein sequence ID" value="TGD19752.1"/>
    <property type="molecule type" value="Genomic_DNA"/>
</dbReference>
<sequence>MGKLDGKVAIITGAAQGMGAAHAKLFVKEGAKVVITDVKEAEGTQLAQELGDAAIFIQHDVSSAADWQKVVDQTKATFGRIDILVNNAGITFAKGLQDISEEDYIKIFKINQLGTFLGVKTVAKEMVAQHAGSIVNISSLNGLVGGAVGYTDTKFAVRGMTKAAALELAPSGVRVNSVHPGVIETPMISQPGTEEAVKQFAKAIPLRRIAKPEEVSKLVLFVASDDASYATGSEFVVDGGMSAQ</sequence>
<dbReference type="FunFam" id="3.40.50.720:FF:000084">
    <property type="entry name" value="Short-chain dehydrogenase reductase"/>
    <property type="match status" value="1"/>
</dbReference>
<comment type="similarity">
    <text evidence="1">Belongs to the short-chain dehydrogenases/reductases (SDR) family.</text>
</comment>
<dbReference type="InterPro" id="IPR036291">
    <property type="entry name" value="NAD(P)-bd_dom_sf"/>
</dbReference>
<dbReference type="OrthoDB" id="9805904at2"/>
<evidence type="ECO:0000256" key="2">
    <source>
        <dbReference type="ARBA" id="ARBA00023002"/>
    </source>
</evidence>
<dbReference type="PANTHER" id="PTHR24321">
    <property type="entry name" value="DEHYDROGENASES, SHORT CHAIN"/>
    <property type="match status" value="1"/>
</dbReference>
<accession>A0A4Z0JCX1</accession>
<dbReference type="Pfam" id="PF13561">
    <property type="entry name" value="adh_short_C2"/>
    <property type="match status" value="1"/>
</dbReference>
<reference evidence="3 4" key="1">
    <citation type="submission" date="2018-10" db="EMBL/GenBank/DDBJ databases">
        <title>Lactobacillus sp. R7 and Lactobacillus sp. R19 isolated from fermented mustard green product of Taiwan.</title>
        <authorList>
            <person name="Lin S.-T."/>
        </authorList>
    </citation>
    <scope>NUCLEOTIDE SEQUENCE [LARGE SCALE GENOMIC DNA]</scope>
    <source>
        <strain evidence="3 4">BCRC 81129</strain>
    </source>
</reference>
<dbReference type="AlphaFoldDB" id="A0A4Z0JCX1"/>
<proteinExistence type="inferred from homology"/>
<evidence type="ECO:0000313" key="4">
    <source>
        <dbReference type="Proteomes" id="UP000297348"/>
    </source>
</evidence>
<protein>
    <submittedName>
        <fullName evidence="3">Glucose 1-dehydrogenase</fullName>
        <ecNumber evidence="3">1.1.1.47</ecNumber>
    </submittedName>
</protein>
<dbReference type="PANTHER" id="PTHR24321:SF8">
    <property type="entry name" value="ESTRADIOL 17-BETA-DEHYDROGENASE 8-RELATED"/>
    <property type="match status" value="1"/>
</dbReference>
<organism evidence="3 4">
    <name type="scientific">Levilactobacillus suantsaiihabitans</name>
    <dbReference type="NCBI Taxonomy" id="2487722"/>
    <lineage>
        <taxon>Bacteria</taxon>
        <taxon>Bacillati</taxon>
        <taxon>Bacillota</taxon>
        <taxon>Bacilli</taxon>
        <taxon>Lactobacillales</taxon>
        <taxon>Lactobacillaceae</taxon>
        <taxon>Levilactobacillus</taxon>
    </lineage>
</organism>
<dbReference type="RefSeq" id="WP_135367254.1">
    <property type="nucleotide sequence ID" value="NZ_RKLX01000003.1"/>
</dbReference>
<name>A0A4Z0JCX1_9LACO</name>
<dbReference type="GO" id="GO:0008206">
    <property type="term" value="P:bile acid metabolic process"/>
    <property type="evidence" value="ECO:0007669"/>
    <property type="project" value="UniProtKB-ARBA"/>
</dbReference>
<comment type="caution">
    <text evidence="3">The sequence shown here is derived from an EMBL/GenBank/DDBJ whole genome shotgun (WGS) entry which is preliminary data.</text>
</comment>
<dbReference type="PRINTS" id="PR00080">
    <property type="entry name" value="SDRFAMILY"/>
</dbReference>
<keyword evidence="4" id="KW-1185">Reference proteome</keyword>
<dbReference type="NCBIfam" id="NF005559">
    <property type="entry name" value="PRK07231.1"/>
    <property type="match status" value="1"/>
</dbReference>
<gene>
    <name evidence="3" type="ORF">EGT51_02645</name>
</gene>
<dbReference type="SUPFAM" id="SSF51735">
    <property type="entry name" value="NAD(P)-binding Rossmann-fold domains"/>
    <property type="match status" value="1"/>
</dbReference>
<dbReference type="InterPro" id="IPR002347">
    <property type="entry name" value="SDR_fam"/>
</dbReference>
<dbReference type="Proteomes" id="UP000297348">
    <property type="component" value="Unassembled WGS sequence"/>
</dbReference>
<dbReference type="EC" id="1.1.1.47" evidence="3"/>
<evidence type="ECO:0000313" key="3">
    <source>
        <dbReference type="EMBL" id="TGD19752.1"/>
    </source>
</evidence>
<dbReference type="PRINTS" id="PR00081">
    <property type="entry name" value="GDHRDH"/>
</dbReference>